<name>A0ACC0GU78_9ERIC</name>
<dbReference type="EMBL" id="CM045766">
    <property type="protein sequence ID" value="KAI8003086.1"/>
    <property type="molecule type" value="Genomic_DNA"/>
</dbReference>
<comment type="caution">
    <text evidence="1">The sequence shown here is derived from an EMBL/GenBank/DDBJ whole genome shotgun (WGS) entry which is preliminary data.</text>
</comment>
<evidence type="ECO:0000313" key="2">
    <source>
        <dbReference type="Proteomes" id="UP001060215"/>
    </source>
</evidence>
<proteinExistence type="predicted"/>
<keyword evidence="2" id="KW-1185">Reference proteome</keyword>
<accession>A0ACC0GU78</accession>
<dbReference type="Proteomes" id="UP001060215">
    <property type="component" value="Chromosome 9"/>
</dbReference>
<gene>
    <name evidence="1" type="ORF">LOK49_LG08G00957</name>
</gene>
<organism evidence="1 2">
    <name type="scientific">Camellia lanceoleosa</name>
    <dbReference type="NCBI Taxonomy" id="1840588"/>
    <lineage>
        <taxon>Eukaryota</taxon>
        <taxon>Viridiplantae</taxon>
        <taxon>Streptophyta</taxon>
        <taxon>Embryophyta</taxon>
        <taxon>Tracheophyta</taxon>
        <taxon>Spermatophyta</taxon>
        <taxon>Magnoliopsida</taxon>
        <taxon>eudicotyledons</taxon>
        <taxon>Gunneridae</taxon>
        <taxon>Pentapetalae</taxon>
        <taxon>asterids</taxon>
        <taxon>Ericales</taxon>
        <taxon>Theaceae</taxon>
        <taxon>Camellia</taxon>
    </lineage>
</organism>
<sequence length="171" mass="18318">MKQDWGCSLHCVGDYVRARVQGLRVCPNLSQWRPPSVGVVKISFDAATFADLEAIGVGVIVQEAHGKVIAAMSERLPHWVDADCDEALAAASAIAFEVELGLSHIHLEGDTLSIIKAFRCEDQVLSCFGHILQGAVCTSRCFTSFCCSHVLRGGNKAAYGLACLAGRVLSK</sequence>
<reference evidence="1 2" key="1">
    <citation type="journal article" date="2022" name="Plant J.">
        <title>Chromosome-level genome of Camellia lanceoleosa provides a valuable resource for understanding genome evolution and self-incompatibility.</title>
        <authorList>
            <person name="Gong W."/>
            <person name="Xiao S."/>
            <person name="Wang L."/>
            <person name="Liao Z."/>
            <person name="Chang Y."/>
            <person name="Mo W."/>
            <person name="Hu G."/>
            <person name="Li W."/>
            <person name="Zhao G."/>
            <person name="Zhu H."/>
            <person name="Hu X."/>
            <person name="Ji K."/>
            <person name="Xiang X."/>
            <person name="Song Q."/>
            <person name="Yuan D."/>
            <person name="Jin S."/>
            <person name="Zhang L."/>
        </authorList>
    </citation>
    <scope>NUCLEOTIDE SEQUENCE [LARGE SCALE GENOMIC DNA]</scope>
    <source>
        <strain evidence="1">SQ_2022a</strain>
    </source>
</reference>
<protein>
    <submittedName>
        <fullName evidence="1">Uncharacterized protein</fullName>
    </submittedName>
</protein>
<evidence type="ECO:0000313" key="1">
    <source>
        <dbReference type="EMBL" id="KAI8003086.1"/>
    </source>
</evidence>